<comment type="caution">
    <text evidence="1">The sequence shown here is derived from an EMBL/GenBank/DDBJ whole genome shotgun (WGS) entry which is preliminary data.</text>
</comment>
<protein>
    <recommendedName>
        <fullName evidence="3">DUF2326 domain-containing protein</fullName>
    </recommendedName>
</protein>
<dbReference type="Gene3D" id="3.40.50.300">
    <property type="entry name" value="P-loop containing nucleotide triphosphate hydrolases"/>
    <property type="match status" value="1"/>
</dbReference>
<dbReference type="InterPro" id="IPR027417">
    <property type="entry name" value="P-loop_NTPase"/>
</dbReference>
<evidence type="ECO:0000313" key="1">
    <source>
        <dbReference type="EMBL" id="MCY9522617.1"/>
    </source>
</evidence>
<dbReference type="SUPFAM" id="SSF52540">
    <property type="entry name" value="P-loop containing nucleoside triphosphate hydrolases"/>
    <property type="match status" value="1"/>
</dbReference>
<accession>A0ABT4DZ34</accession>
<name>A0ABT4DZ34_9BACL</name>
<dbReference type="Proteomes" id="UP001207626">
    <property type="component" value="Unassembled WGS sequence"/>
</dbReference>
<organism evidence="1 2">
    <name type="scientific">Paenibacillus apiarius</name>
    <dbReference type="NCBI Taxonomy" id="46240"/>
    <lineage>
        <taxon>Bacteria</taxon>
        <taxon>Bacillati</taxon>
        <taxon>Bacillota</taxon>
        <taxon>Bacilli</taxon>
        <taxon>Bacillales</taxon>
        <taxon>Paenibacillaceae</taxon>
        <taxon>Paenibacillus</taxon>
    </lineage>
</organism>
<keyword evidence="2" id="KW-1185">Reference proteome</keyword>
<dbReference type="RefSeq" id="WP_254912084.1">
    <property type="nucleotide sequence ID" value="NZ_JAMDLV010000093.1"/>
</dbReference>
<evidence type="ECO:0000313" key="2">
    <source>
        <dbReference type="Proteomes" id="UP001207626"/>
    </source>
</evidence>
<sequence length="130" mass="14554">MFIKTLKITSRTETIRELTFHSGLNLIIDETPSNDDKSTGNNVGKTTVLKLIDFCLGSNASIIYSDTENKKEVYGLVKDFLVTEEVLITLILVENLSDEASDEVVIERNFLAGKKNIRRINGKSILEKGF</sequence>
<dbReference type="EMBL" id="JAMDLW010000041">
    <property type="protein sequence ID" value="MCY9522617.1"/>
    <property type="molecule type" value="Genomic_DNA"/>
</dbReference>
<reference evidence="1 2" key="1">
    <citation type="submission" date="2022-05" db="EMBL/GenBank/DDBJ databases">
        <title>Genome Sequencing of Bee-Associated Microbes.</title>
        <authorList>
            <person name="Dunlap C."/>
        </authorList>
    </citation>
    <scope>NUCLEOTIDE SEQUENCE [LARGE SCALE GENOMIC DNA]</scope>
    <source>
        <strain evidence="1 2">NRRL NRS-1438</strain>
    </source>
</reference>
<evidence type="ECO:0008006" key="3">
    <source>
        <dbReference type="Google" id="ProtNLM"/>
    </source>
</evidence>
<gene>
    <name evidence="1" type="ORF">M5X09_23660</name>
</gene>
<proteinExistence type="predicted"/>